<feature type="binding site" evidence="3">
    <location>
        <position position="104"/>
    </location>
    <ligand>
        <name>Mg(2+)</name>
        <dbReference type="ChEBI" id="CHEBI:18420"/>
        <label>2</label>
    </ligand>
</feature>
<name>A0A4Q9JVH4_9BACT</name>
<comment type="cofactor">
    <cofactor evidence="1 3">
        <name>Mg(2+)</name>
        <dbReference type="ChEBI" id="CHEBI:18420"/>
    </cofactor>
</comment>
<evidence type="ECO:0000256" key="2">
    <source>
        <dbReference type="ARBA" id="ARBA00022801"/>
    </source>
</evidence>
<dbReference type="InterPro" id="IPR015797">
    <property type="entry name" value="NUDIX_hydrolase-like_dom_sf"/>
</dbReference>
<organism evidence="6 7">
    <name type="scientific">Campylobacter novaezeelandiae</name>
    <dbReference type="NCBI Taxonomy" id="2267891"/>
    <lineage>
        <taxon>Bacteria</taxon>
        <taxon>Pseudomonadati</taxon>
        <taxon>Campylobacterota</taxon>
        <taxon>Epsilonproteobacteria</taxon>
        <taxon>Campylobacterales</taxon>
        <taxon>Campylobacteraceae</taxon>
        <taxon>Campylobacter</taxon>
    </lineage>
</organism>
<evidence type="ECO:0000256" key="1">
    <source>
        <dbReference type="ARBA" id="ARBA00001946"/>
    </source>
</evidence>
<dbReference type="GO" id="GO:0008768">
    <property type="term" value="F:UDP-sugar diphosphatase activity"/>
    <property type="evidence" value="ECO:0007669"/>
    <property type="project" value="TreeGrafter"/>
</dbReference>
<dbReference type="InterPro" id="IPR004385">
    <property type="entry name" value="NDP_pyrophosphatase"/>
</dbReference>
<keyword evidence="3" id="KW-0479">Metal-binding</keyword>
<dbReference type="GO" id="GO:0019693">
    <property type="term" value="P:ribose phosphate metabolic process"/>
    <property type="evidence" value="ECO:0007669"/>
    <property type="project" value="TreeGrafter"/>
</dbReference>
<dbReference type="EMBL" id="QPGR01000004">
    <property type="protein sequence ID" value="TBR81466.1"/>
    <property type="molecule type" value="Genomic_DNA"/>
</dbReference>
<dbReference type="PROSITE" id="PS51462">
    <property type="entry name" value="NUDIX"/>
    <property type="match status" value="1"/>
</dbReference>
<dbReference type="PANTHER" id="PTHR11839">
    <property type="entry name" value="UDP/ADP-SUGAR PYROPHOSPHATASE"/>
    <property type="match status" value="1"/>
</dbReference>
<protein>
    <submittedName>
        <fullName evidence="6">NUDIX hydrolase</fullName>
    </submittedName>
</protein>
<evidence type="ECO:0000313" key="6">
    <source>
        <dbReference type="EMBL" id="TBR81466.1"/>
    </source>
</evidence>
<dbReference type="SUPFAM" id="SSF55811">
    <property type="entry name" value="Nudix"/>
    <property type="match status" value="1"/>
</dbReference>
<dbReference type="InterPro" id="IPR000086">
    <property type="entry name" value="NUDIX_hydrolase_dom"/>
</dbReference>
<feature type="binding site" evidence="3">
    <location>
        <position position="108"/>
    </location>
    <ligand>
        <name>Mg(2+)</name>
        <dbReference type="ChEBI" id="CHEBI:18420"/>
        <label>1</label>
    </ligand>
</feature>
<evidence type="ECO:0000256" key="4">
    <source>
        <dbReference type="PIRSR" id="PIRSR604385-3"/>
    </source>
</evidence>
<reference evidence="6 7" key="1">
    <citation type="submission" date="2018-07" db="EMBL/GenBank/DDBJ databases">
        <title>Campylobacter zealandensis sp. nov., isolated from birds and water in New Zealand.</title>
        <authorList>
            <person name="Wilkinson D.A."/>
            <person name="Biggs P.J."/>
            <person name="French N.P."/>
            <person name="Midwinter A.C."/>
        </authorList>
    </citation>
    <scope>NUCLEOTIDE SEQUENCE [LARGE SCALE GENOMIC DNA]</scope>
    <source>
        <strain evidence="6 7">B423b</strain>
    </source>
</reference>
<dbReference type="Proteomes" id="UP000292583">
    <property type="component" value="Unassembled WGS sequence"/>
</dbReference>
<dbReference type="RefSeq" id="WP_131186502.1">
    <property type="nucleotide sequence ID" value="NZ_QPGR01000004.1"/>
</dbReference>
<dbReference type="GO" id="GO:0006753">
    <property type="term" value="P:nucleoside phosphate metabolic process"/>
    <property type="evidence" value="ECO:0007669"/>
    <property type="project" value="TreeGrafter"/>
</dbReference>
<dbReference type="NCBIfam" id="TIGR00052">
    <property type="entry name" value="nudix-type nucleoside diphosphatase, YffH/AdpP family"/>
    <property type="match status" value="1"/>
</dbReference>
<evidence type="ECO:0000313" key="7">
    <source>
        <dbReference type="Proteomes" id="UP000292583"/>
    </source>
</evidence>
<dbReference type="OrthoDB" id="5360793at2"/>
<proteinExistence type="predicted"/>
<gene>
    <name evidence="6" type="ORF">DU473_03040</name>
</gene>
<comment type="caution">
    <text evidence="6">The sequence shown here is derived from an EMBL/GenBank/DDBJ whole genome shotgun (WGS) entry which is preliminary data.</text>
</comment>
<evidence type="ECO:0000259" key="5">
    <source>
        <dbReference type="PROSITE" id="PS51462"/>
    </source>
</evidence>
<dbReference type="GO" id="GO:0046872">
    <property type="term" value="F:metal ion binding"/>
    <property type="evidence" value="ECO:0007669"/>
    <property type="project" value="UniProtKB-KW"/>
</dbReference>
<feature type="binding site" evidence="3">
    <location>
        <position position="155"/>
    </location>
    <ligand>
        <name>Mg(2+)</name>
        <dbReference type="ChEBI" id="CHEBI:18420"/>
        <label>1</label>
    </ligand>
</feature>
<dbReference type="PANTHER" id="PTHR11839:SF15">
    <property type="entry name" value="URIDINE DIPHOSPHATE GLUCOSE PYROPHOSPHATASE NUDT14"/>
    <property type="match status" value="1"/>
</dbReference>
<feature type="domain" description="Nudix hydrolase" evidence="5">
    <location>
        <begin position="37"/>
        <end position="189"/>
    </location>
</feature>
<accession>A0A4Q9JVH4</accession>
<evidence type="ECO:0000256" key="3">
    <source>
        <dbReference type="PIRSR" id="PIRSR604385-2"/>
    </source>
</evidence>
<keyword evidence="3" id="KW-0460">Magnesium</keyword>
<sequence>MNLKTLKEERFVSSPYIQPKRYTYEYKGKKYSWDFICAKDSVSILLYHVDLQSFVFVKQFRIPLWHYQTSLKEYKENKNLGYTIELCSGLIDKNLSIEEIAKEECIEELGFHPKKLEKINEFYSGFGSGVSKQNLYFAEISQKDKLSQGGGIDTEEIEAVYVKVVDFEEFTKNIIRNSLLDYSYFWFMKEKAKVYNLA</sequence>
<feature type="short sequence motif" description="Nudix box" evidence="4">
    <location>
        <begin position="89"/>
        <end position="111"/>
    </location>
</feature>
<keyword evidence="7" id="KW-1185">Reference proteome</keyword>
<keyword evidence="2 6" id="KW-0378">Hydrolase</keyword>
<dbReference type="AlphaFoldDB" id="A0A4Q9JVH4"/>
<dbReference type="Gene3D" id="3.90.79.10">
    <property type="entry name" value="Nucleoside Triphosphate Pyrophosphohydrolase"/>
    <property type="match status" value="1"/>
</dbReference>